<name>A0ABW3IFG8_9FLAO</name>
<dbReference type="Proteomes" id="UP001597100">
    <property type="component" value="Unassembled WGS sequence"/>
</dbReference>
<accession>A0ABW3IFG8</accession>
<organism evidence="1 2">
    <name type="scientific">Salinimicrobium gaetbulicola</name>
    <dbReference type="NCBI Taxonomy" id="999702"/>
    <lineage>
        <taxon>Bacteria</taxon>
        <taxon>Pseudomonadati</taxon>
        <taxon>Bacteroidota</taxon>
        <taxon>Flavobacteriia</taxon>
        <taxon>Flavobacteriales</taxon>
        <taxon>Flavobacteriaceae</taxon>
        <taxon>Salinimicrobium</taxon>
    </lineage>
</organism>
<evidence type="ECO:0000313" key="1">
    <source>
        <dbReference type="EMBL" id="MFD0976857.1"/>
    </source>
</evidence>
<keyword evidence="2" id="KW-1185">Reference proteome</keyword>
<dbReference type="RefSeq" id="WP_380738634.1">
    <property type="nucleotide sequence ID" value="NZ_JBHTJP010000034.1"/>
</dbReference>
<sequence>MKTLTHQITLTVFGLLSLLLFSACDDERIDLKEDTDQKNEVFNQILNDEELFAQFMDAMRGNENTMEWMRNHRGMMRNFYGRKQVTHMMRNKPEVMDSVMQGMIMFYDRDSTMKGSPEWRKKMRQHMILMMERDTLMYEQMQQHMQQKGK</sequence>
<comment type="caution">
    <text evidence="1">The sequence shown here is derived from an EMBL/GenBank/DDBJ whole genome shotgun (WGS) entry which is preliminary data.</text>
</comment>
<reference evidence="2" key="1">
    <citation type="journal article" date="2019" name="Int. J. Syst. Evol. Microbiol.">
        <title>The Global Catalogue of Microorganisms (GCM) 10K type strain sequencing project: providing services to taxonomists for standard genome sequencing and annotation.</title>
        <authorList>
            <consortium name="The Broad Institute Genomics Platform"/>
            <consortium name="The Broad Institute Genome Sequencing Center for Infectious Disease"/>
            <person name="Wu L."/>
            <person name="Ma J."/>
        </authorList>
    </citation>
    <scope>NUCLEOTIDE SEQUENCE [LARGE SCALE GENOMIC DNA]</scope>
    <source>
        <strain evidence="2">CCUG 60898</strain>
    </source>
</reference>
<proteinExistence type="predicted"/>
<evidence type="ECO:0008006" key="3">
    <source>
        <dbReference type="Google" id="ProtNLM"/>
    </source>
</evidence>
<protein>
    <recommendedName>
        <fullName evidence="3">LTXXQ motif family protein</fullName>
    </recommendedName>
</protein>
<gene>
    <name evidence="1" type="ORF">ACFQ1G_08645</name>
</gene>
<dbReference type="EMBL" id="JBHTJP010000034">
    <property type="protein sequence ID" value="MFD0976857.1"/>
    <property type="molecule type" value="Genomic_DNA"/>
</dbReference>
<dbReference type="PROSITE" id="PS51257">
    <property type="entry name" value="PROKAR_LIPOPROTEIN"/>
    <property type="match status" value="1"/>
</dbReference>
<evidence type="ECO:0000313" key="2">
    <source>
        <dbReference type="Proteomes" id="UP001597100"/>
    </source>
</evidence>